<dbReference type="RefSeq" id="WP_253648954.1">
    <property type="nucleotide sequence ID" value="NZ_BAAAMO010000001.1"/>
</dbReference>
<dbReference type="SUPFAM" id="SSF46785">
    <property type="entry name" value="Winged helix' DNA-binding domain"/>
    <property type="match status" value="1"/>
</dbReference>
<dbReference type="PANTHER" id="PTHR33164">
    <property type="entry name" value="TRANSCRIPTIONAL REGULATOR, MARR FAMILY"/>
    <property type="match status" value="1"/>
</dbReference>
<evidence type="ECO:0000313" key="2">
    <source>
        <dbReference type="EMBL" id="MFD0927497.1"/>
    </source>
</evidence>
<dbReference type="Pfam" id="PF12802">
    <property type="entry name" value="MarR_2"/>
    <property type="match status" value="1"/>
</dbReference>
<dbReference type="InterPro" id="IPR039422">
    <property type="entry name" value="MarR/SlyA-like"/>
</dbReference>
<protein>
    <submittedName>
        <fullName evidence="2">MarR family winged helix-turn-helix transcriptional regulator</fullName>
    </submittedName>
</protein>
<evidence type="ECO:0000259" key="1">
    <source>
        <dbReference type="PROSITE" id="PS50995"/>
    </source>
</evidence>
<dbReference type="Gene3D" id="1.10.10.10">
    <property type="entry name" value="Winged helix-like DNA-binding domain superfamily/Winged helix DNA-binding domain"/>
    <property type="match status" value="1"/>
</dbReference>
<dbReference type="SMART" id="SM00347">
    <property type="entry name" value="HTH_MARR"/>
    <property type="match status" value="1"/>
</dbReference>
<dbReference type="InterPro" id="IPR036388">
    <property type="entry name" value="WH-like_DNA-bd_sf"/>
</dbReference>
<proteinExistence type="predicted"/>
<dbReference type="EMBL" id="JBHTIL010000006">
    <property type="protein sequence ID" value="MFD0927497.1"/>
    <property type="molecule type" value="Genomic_DNA"/>
</dbReference>
<sequence length="158" mass="17173">MAMSDDATRLGQMTGPLRRAVLRAVRLAADLPDLPEAQIEVLRVLVTESTVTSSALADRLGLARPTASNLVTTMVRHGLLAREPVDGDLRRVAIRATPHARDLLRRYDRTSRTLLADALTRMDPAAREAIVVALPAFEQLTSVLTEMASPTVRDHSAS</sequence>
<comment type="caution">
    <text evidence="2">The sequence shown here is derived from an EMBL/GenBank/DDBJ whole genome shotgun (WGS) entry which is preliminary data.</text>
</comment>
<evidence type="ECO:0000313" key="3">
    <source>
        <dbReference type="Proteomes" id="UP001597068"/>
    </source>
</evidence>
<feature type="domain" description="HTH marR-type" evidence="1">
    <location>
        <begin position="3"/>
        <end position="149"/>
    </location>
</feature>
<reference evidence="3" key="1">
    <citation type="journal article" date="2019" name="Int. J. Syst. Evol. Microbiol.">
        <title>The Global Catalogue of Microorganisms (GCM) 10K type strain sequencing project: providing services to taxonomists for standard genome sequencing and annotation.</title>
        <authorList>
            <consortium name="The Broad Institute Genomics Platform"/>
            <consortium name="The Broad Institute Genome Sequencing Center for Infectious Disease"/>
            <person name="Wu L."/>
            <person name="Ma J."/>
        </authorList>
    </citation>
    <scope>NUCLEOTIDE SEQUENCE [LARGE SCALE GENOMIC DNA]</scope>
    <source>
        <strain evidence="3">CCUG 50873</strain>
    </source>
</reference>
<dbReference type="PANTHER" id="PTHR33164:SF43">
    <property type="entry name" value="HTH-TYPE TRANSCRIPTIONAL REPRESSOR YETL"/>
    <property type="match status" value="1"/>
</dbReference>
<dbReference type="InterPro" id="IPR036390">
    <property type="entry name" value="WH_DNA-bd_sf"/>
</dbReference>
<dbReference type="PROSITE" id="PS50995">
    <property type="entry name" value="HTH_MARR_2"/>
    <property type="match status" value="1"/>
</dbReference>
<dbReference type="Proteomes" id="UP001597068">
    <property type="component" value="Unassembled WGS sequence"/>
</dbReference>
<gene>
    <name evidence="2" type="ORF">ACFQ04_17285</name>
</gene>
<accession>A0ABW3GAQ1</accession>
<organism evidence="2 3">
    <name type="scientific">Williamsia deligens</name>
    <dbReference type="NCBI Taxonomy" id="321325"/>
    <lineage>
        <taxon>Bacteria</taxon>
        <taxon>Bacillati</taxon>
        <taxon>Actinomycetota</taxon>
        <taxon>Actinomycetes</taxon>
        <taxon>Mycobacteriales</taxon>
        <taxon>Nocardiaceae</taxon>
        <taxon>Williamsia</taxon>
    </lineage>
</organism>
<dbReference type="InterPro" id="IPR000835">
    <property type="entry name" value="HTH_MarR-typ"/>
</dbReference>
<keyword evidence="3" id="KW-1185">Reference proteome</keyword>
<name>A0ABW3GAQ1_9NOCA</name>